<feature type="compositionally biased region" description="Polar residues" evidence="2">
    <location>
        <begin position="19"/>
        <end position="39"/>
    </location>
</feature>
<gene>
    <name evidence="3" type="ORF">DPMN_108917</name>
</gene>
<evidence type="ECO:0000256" key="2">
    <source>
        <dbReference type="SAM" id="MobiDB-lite"/>
    </source>
</evidence>
<name>A0A9D4K9T4_DREPO</name>
<dbReference type="Proteomes" id="UP000828390">
    <property type="component" value="Unassembled WGS sequence"/>
</dbReference>
<evidence type="ECO:0000313" key="3">
    <source>
        <dbReference type="EMBL" id="KAH3835564.1"/>
    </source>
</evidence>
<evidence type="ECO:0000313" key="4">
    <source>
        <dbReference type="Proteomes" id="UP000828390"/>
    </source>
</evidence>
<feature type="coiled-coil region" evidence="1">
    <location>
        <begin position="128"/>
        <end position="183"/>
    </location>
</feature>
<evidence type="ECO:0000256" key="1">
    <source>
        <dbReference type="SAM" id="Coils"/>
    </source>
</evidence>
<proteinExistence type="predicted"/>
<feature type="compositionally biased region" description="Basic and acidic residues" evidence="2">
    <location>
        <begin position="44"/>
        <end position="56"/>
    </location>
</feature>
<reference evidence="3" key="2">
    <citation type="submission" date="2020-11" db="EMBL/GenBank/DDBJ databases">
        <authorList>
            <person name="McCartney M.A."/>
            <person name="Auch B."/>
            <person name="Kono T."/>
            <person name="Mallez S."/>
            <person name="Becker A."/>
            <person name="Gohl D.M."/>
            <person name="Silverstein K.A.T."/>
            <person name="Koren S."/>
            <person name="Bechman K.B."/>
            <person name="Herman A."/>
            <person name="Abrahante J.E."/>
            <person name="Garbe J."/>
        </authorList>
    </citation>
    <scope>NUCLEOTIDE SEQUENCE</scope>
    <source>
        <strain evidence="3">Duluth1</strain>
        <tissue evidence="3">Whole animal</tissue>
    </source>
</reference>
<comment type="caution">
    <text evidence="3">The sequence shown here is derived from an EMBL/GenBank/DDBJ whole genome shotgun (WGS) entry which is preliminary data.</text>
</comment>
<reference evidence="3" key="1">
    <citation type="journal article" date="2019" name="bioRxiv">
        <title>The Genome of the Zebra Mussel, Dreissena polymorpha: A Resource for Invasive Species Research.</title>
        <authorList>
            <person name="McCartney M.A."/>
            <person name="Auch B."/>
            <person name="Kono T."/>
            <person name="Mallez S."/>
            <person name="Zhang Y."/>
            <person name="Obille A."/>
            <person name="Becker A."/>
            <person name="Abrahante J.E."/>
            <person name="Garbe J."/>
            <person name="Badalamenti J.P."/>
            <person name="Herman A."/>
            <person name="Mangelson H."/>
            <person name="Liachko I."/>
            <person name="Sullivan S."/>
            <person name="Sone E.D."/>
            <person name="Koren S."/>
            <person name="Silverstein K.A.T."/>
            <person name="Beckman K.B."/>
            <person name="Gohl D.M."/>
        </authorList>
    </citation>
    <scope>NUCLEOTIDE SEQUENCE</scope>
    <source>
        <strain evidence="3">Duluth1</strain>
        <tissue evidence="3">Whole animal</tissue>
    </source>
</reference>
<dbReference type="AlphaFoldDB" id="A0A9D4K9T4"/>
<dbReference type="EMBL" id="JAIWYP010000004">
    <property type="protein sequence ID" value="KAH3835564.1"/>
    <property type="molecule type" value="Genomic_DNA"/>
</dbReference>
<feature type="region of interest" description="Disordered" evidence="2">
    <location>
        <begin position="1"/>
        <end position="108"/>
    </location>
</feature>
<keyword evidence="1" id="KW-0175">Coiled coil</keyword>
<protein>
    <submittedName>
        <fullName evidence="3">Uncharacterized protein</fullName>
    </submittedName>
</protein>
<organism evidence="3 4">
    <name type="scientific">Dreissena polymorpha</name>
    <name type="common">Zebra mussel</name>
    <name type="synonym">Mytilus polymorpha</name>
    <dbReference type="NCBI Taxonomy" id="45954"/>
    <lineage>
        <taxon>Eukaryota</taxon>
        <taxon>Metazoa</taxon>
        <taxon>Spiralia</taxon>
        <taxon>Lophotrochozoa</taxon>
        <taxon>Mollusca</taxon>
        <taxon>Bivalvia</taxon>
        <taxon>Autobranchia</taxon>
        <taxon>Heteroconchia</taxon>
        <taxon>Euheterodonta</taxon>
        <taxon>Imparidentia</taxon>
        <taxon>Neoheterodontei</taxon>
        <taxon>Myida</taxon>
        <taxon>Dreissenoidea</taxon>
        <taxon>Dreissenidae</taxon>
        <taxon>Dreissena</taxon>
    </lineage>
</organism>
<keyword evidence="4" id="KW-1185">Reference proteome</keyword>
<feature type="compositionally biased region" description="Polar residues" evidence="2">
    <location>
        <begin position="76"/>
        <end position="92"/>
    </location>
</feature>
<accession>A0A9D4K9T4</accession>
<sequence length="313" mass="35825">MNPGPGPDLRERLPRQKSLGRSTNRDSTSVSEKTATESVNVVDLSKDTRVRPDRECLTTVRSSQQPGPSDRDRDTNQLSLNNWLTKESQQTNDGDDDGCSLFSNHSDTEGDTINVNVASILLEIRSDVKKMNKKFDSLEHSVNSLKDENKAIRKENEELKSSVTKLSEQMKLYEEKLSETELKQEKHDMALRKNNLKIYGMAFSENETASQIEQKLRIYFSTELGLNQDEPLLDYAYRLANKKDSLVLARFCALKSRDALLNAFRQKRKQEHVTGRVVEDLPERIVKARTGLYPFLQQCISEKNPRDLSWTNL</sequence>